<dbReference type="AlphaFoldDB" id="A0A9D4TKX6"/>
<sequence length="366" mass="39928">MACAQMSGAQRLQRQPSVCQAHGAAVTQQCASRQTKRQARDGPACTGPSLQRSSVLRVALLAAAGSLPLLRPLPATADALADLPPLQPVRGTVNGPYSKLLLDPQLLPMQPGPTSFPRRQVDLNFAVLLMRNGYQAVDDLDFVAMDEFQKRFWKLRQAEWEPYLLLHSPLRIQQGQLSDPLYLDFITYSQAAAASNLMKQGKQVFEEYEEESEGKRVVTRDPSLADNAQLPGRFYERHGELVYRGLVEGFRGEQYGGPLPCAPGASTEQLMAGVQQVLDIFAAKGFSLKTTLLPKPASGGSGDGFTVVQQGPANLWSLQALAARRSLVYQQPDAAAVAAFLRASGRSSTCRLTWTDTAVTQEWNLV</sequence>
<evidence type="ECO:0000313" key="1">
    <source>
        <dbReference type="EMBL" id="KAI3428408.1"/>
    </source>
</evidence>
<gene>
    <name evidence="1" type="ORF">D9Q98_007235</name>
</gene>
<dbReference type="OrthoDB" id="44749at2759"/>
<proteinExistence type="predicted"/>
<reference evidence="1" key="1">
    <citation type="journal article" date="2019" name="Plant J.">
        <title>Chlorella vulgaris genome assembly and annotation reveals the molecular basis for metabolic acclimation to high light conditions.</title>
        <authorList>
            <person name="Cecchin M."/>
            <person name="Marcolungo L."/>
            <person name="Rossato M."/>
            <person name="Girolomoni L."/>
            <person name="Cosentino E."/>
            <person name="Cuine S."/>
            <person name="Li-Beisson Y."/>
            <person name="Delledonne M."/>
            <person name="Ballottari M."/>
        </authorList>
    </citation>
    <scope>NUCLEOTIDE SEQUENCE</scope>
    <source>
        <strain evidence="1">211/11P</strain>
    </source>
</reference>
<keyword evidence="2" id="KW-1185">Reference proteome</keyword>
<dbReference type="Proteomes" id="UP001055712">
    <property type="component" value="Unassembled WGS sequence"/>
</dbReference>
<accession>A0A9D4TKX6</accession>
<evidence type="ECO:0000313" key="2">
    <source>
        <dbReference type="Proteomes" id="UP001055712"/>
    </source>
</evidence>
<organism evidence="1 2">
    <name type="scientific">Chlorella vulgaris</name>
    <name type="common">Green alga</name>
    <dbReference type="NCBI Taxonomy" id="3077"/>
    <lineage>
        <taxon>Eukaryota</taxon>
        <taxon>Viridiplantae</taxon>
        <taxon>Chlorophyta</taxon>
        <taxon>core chlorophytes</taxon>
        <taxon>Trebouxiophyceae</taxon>
        <taxon>Chlorellales</taxon>
        <taxon>Chlorellaceae</taxon>
        <taxon>Chlorella clade</taxon>
        <taxon>Chlorella</taxon>
    </lineage>
</organism>
<reference evidence="1" key="2">
    <citation type="submission" date="2020-11" db="EMBL/GenBank/DDBJ databases">
        <authorList>
            <person name="Cecchin M."/>
            <person name="Marcolungo L."/>
            <person name="Rossato M."/>
            <person name="Girolomoni L."/>
            <person name="Cosentino E."/>
            <person name="Cuine S."/>
            <person name="Li-Beisson Y."/>
            <person name="Delledonne M."/>
            <person name="Ballottari M."/>
        </authorList>
    </citation>
    <scope>NUCLEOTIDE SEQUENCE</scope>
    <source>
        <strain evidence="1">211/11P</strain>
        <tissue evidence="1">Whole cell</tissue>
    </source>
</reference>
<comment type="caution">
    <text evidence="1">The sequence shown here is derived from an EMBL/GenBank/DDBJ whole genome shotgun (WGS) entry which is preliminary data.</text>
</comment>
<protein>
    <submittedName>
        <fullName evidence="1">Uncharacterized protein</fullName>
    </submittedName>
</protein>
<dbReference type="EMBL" id="SIDB01000009">
    <property type="protein sequence ID" value="KAI3428408.1"/>
    <property type="molecule type" value="Genomic_DNA"/>
</dbReference>
<name>A0A9D4TKX6_CHLVU</name>